<keyword evidence="3" id="KW-1185">Reference proteome</keyword>
<feature type="domain" description="Reverse transcriptase" evidence="1">
    <location>
        <begin position="94"/>
        <end position="364"/>
    </location>
</feature>
<dbReference type="SUPFAM" id="SSF56672">
    <property type="entry name" value="DNA/RNA polymerases"/>
    <property type="match status" value="1"/>
</dbReference>
<accession>A0ABR3MR40</accession>
<evidence type="ECO:0000259" key="1">
    <source>
        <dbReference type="PROSITE" id="PS50878"/>
    </source>
</evidence>
<name>A0ABR3MR40_9TELE</name>
<reference evidence="2 3" key="1">
    <citation type="submission" date="2023-09" db="EMBL/GenBank/DDBJ databases">
        <authorList>
            <person name="Wang M."/>
        </authorList>
    </citation>
    <scope>NUCLEOTIDE SEQUENCE [LARGE SCALE GENOMIC DNA]</scope>
    <source>
        <strain evidence="2">GT-2023</strain>
        <tissue evidence="2">Liver</tissue>
    </source>
</reference>
<feature type="non-terminal residue" evidence="2">
    <location>
        <position position="410"/>
    </location>
</feature>
<dbReference type="InterPro" id="IPR000477">
    <property type="entry name" value="RT_dom"/>
</dbReference>
<dbReference type="PANTHER" id="PTHR31635">
    <property type="entry name" value="REVERSE TRANSCRIPTASE DOMAIN-CONTAINING PROTEIN-RELATED"/>
    <property type="match status" value="1"/>
</dbReference>
<dbReference type="CDD" id="cd01650">
    <property type="entry name" value="RT_nLTR_like"/>
    <property type="match status" value="1"/>
</dbReference>
<evidence type="ECO:0000313" key="2">
    <source>
        <dbReference type="EMBL" id="KAL1267103.1"/>
    </source>
</evidence>
<protein>
    <recommendedName>
        <fullName evidence="1">Reverse transcriptase domain-containing protein</fullName>
    </recommendedName>
</protein>
<dbReference type="PANTHER" id="PTHR31635:SF196">
    <property type="entry name" value="REVERSE TRANSCRIPTASE DOMAIN-CONTAINING PROTEIN-RELATED"/>
    <property type="match status" value="1"/>
</dbReference>
<dbReference type="Proteomes" id="UP001558613">
    <property type="component" value="Unassembled WGS sequence"/>
</dbReference>
<organism evidence="2 3">
    <name type="scientific">Cirrhinus molitorella</name>
    <name type="common">mud carp</name>
    <dbReference type="NCBI Taxonomy" id="172907"/>
    <lineage>
        <taxon>Eukaryota</taxon>
        <taxon>Metazoa</taxon>
        <taxon>Chordata</taxon>
        <taxon>Craniata</taxon>
        <taxon>Vertebrata</taxon>
        <taxon>Euteleostomi</taxon>
        <taxon>Actinopterygii</taxon>
        <taxon>Neopterygii</taxon>
        <taxon>Teleostei</taxon>
        <taxon>Ostariophysi</taxon>
        <taxon>Cypriniformes</taxon>
        <taxon>Cyprinidae</taxon>
        <taxon>Labeoninae</taxon>
        <taxon>Labeonini</taxon>
        <taxon>Cirrhinus</taxon>
    </lineage>
</organism>
<dbReference type="EMBL" id="JAYMGO010000010">
    <property type="protein sequence ID" value="KAL1267103.1"/>
    <property type="molecule type" value="Genomic_DNA"/>
</dbReference>
<evidence type="ECO:0000313" key="3">
    <source>
        <dbReference type="Proteomes" id="UP001558613"/>
    </source>
</evidence>
<gene>
    <name evidence="2" type="ORF">QQF64_002778</name>
</gene>
<sequence length="410" mass="45926">IINDTFSSFYRSLYKAEGCGLQEDLSNYLSKISLPTISEIDRTSLDAPFTKEEIWLAIQSMPSNKTPGPDGFPLEFYKQFWQDISPILMPAINTLLDLNSMPDSWSSAVISLILKKDKDPLDCSSYRPISLLNVDYKIVAKAMARRLESVLPSVISPDQTGFVKFRYGSDNIRRLLNILDYTHVTKDPTLIVSLDAEKAFDRVEWPFLFAILEKINLGSNFINLIKLLYSQPMAAVNTNRLISSKFPVGRGCRQGCPLSPLLFSLVIEPLAAAVRASTNILGIRIGSEEHRISLYADDVLLYFKHPESSANATLSIIREYSAFSGYKINLNKSQALYLYASPETTSSSQFRLAPSGFPYLGINITPNLCDLFKANYTPLISKICQDLSDWTSLPISFIGRINVIKMNILP</sequence>
<dbReference type="PROSITE" id="PS50878">
    <property type="entry name" value="RT_POL"/>
    <property type="match status" value="1"/>
</dbReference>
<dbReference type="InterPro" id="IPR043502">
    <property type="entry name" value="DNA/RNA_pol_sf"/>
</dbReference>
<feature type="non-terminal residue" evidence="2">
    <location>
        <position position="1"/>
    </location>
</feature>
<dbReference type="Pfam" id="PF00078">
    <property type="entry name" value="RVT_1"/>
    <property type="match status" value="1"/>
</dbReference>
<proteinExistence type="predicted"/>
<comment type="caution">
    <text evidence="2">The sequence shown here is derived from an EMBL/GenBank/DDBJ whole genome shotgun (WGS) entry which is preliminary data.</text>
</comment>